<keyword evidence="4" id="KW-1185">Reference proteome</keyword>
<dbReference type="PROSITE" id="PS51257">
    <property type="entry name" value="PROKAR_LIPOPROTEIN"/>
    <property type="match status" value="1"/>
</dbReference>
<evidence type="ECO:0000313" key="3">
    <source>
        <dbReference type="EMBL" id="MDT7846924.1"/>
    </source>
</evidence>
<reference evidence="4" key="1">
    <citation type="submission" date="2023-07" db="EMBL/GenBank/DDBJ databases">
        <title>Draft genome sequence of the endophytic actinobacterium Streptomyces justiciae WPN32, a potential antibiotic producer.</title>
        <authorList>
            <person name="Yasawong M."/>
            <person name="Pana W."/>
            <person name="Ganta P."/>
            <person name="Santapan N."/>
            <person name="Songngamsuk T."/>
            <person name="Phatcharaharikarn M."/>
            <person name="Kerdtoob S."/>
            <person name="Nantapong N."/>
        </authorList>
    </citation>
    <scope>NUCLEOTIDE SEQUENCE [LARGE SCALE GENOMIC DNA]</scope>
    <source>
        <strain evidence="4">WPN32</strain>
    </source>
</reference>
<sequence length="260" mass="26927">MTRRAFLAVALVLPLATTACSAIRTEKAAPATATPSASAAKSSAPPASARPTPASVPALTPAQAQAALITYTDLGEPWAPTQGAATWRDGLLKATADAPDCQKLLDALYSERLFGAGAHVRAATGLDDTWDDAQLHHQVVAVRPADVDRTLAWLKTLPKTCGTFTAATATGAVQHAAVSDPRLPRIGDARQALRLTLTGESADGDETVLTLDVAAVRVGDDALIITNGGLGDVYPEVTQAVAELAAQRLADVRKQARVQV</sequence>
<protein>
    <recommendedName>
        <fullName evidence="5">PknH-like extracellular domain-containing protein</fullName>
    </recommendedName>
</protein>
<keyword evidence="2" id="KW-0732">Signal</keyword>
<evidence type="ECO:0000313" key="4">
    <source>
        <dbReference type="Proteomes" id="UP001257948"/>
    </source>
</evidence>
<feature type="chain" id="PRO_5045725268" description="PknH-like extracellular domain-containing protein" evidence="2">
    <location>
        <begin position="22"/>
        <end position="260"/>
    </location>
</feature>
<accession>A0ABU3M5Z3</accession>
<dbReference type="Proteomes" id="UP001257948">
    <property type="component" value="Unassembled WGS sequence"/>
</dbReference>
<organism evidence="3 4">
    <name type="scientific">Streptomyces justiciae</name>
    <dbReference type="NCBI Taxonomy" id="2780140"/>
    <lineage>
        <taxon>Bacteria</taxon>
        <taxon>Bacillati</taxon>
        <taxon>Actinomycetota</taxon>
        <taxon>Actinomycetes</taxon>
        <taxon>Kitasatosporales</taxon>
        <taxon>Streptomycetaceae</taxon>
        <taxon>Streptomyces</taxon>
    </lineage>
</organism>
<feature type="region of interest" description="Disordered" evidence="1">
    <location>
        <begin position="31"/>
        <end position="56"/>
    </location>
</feature>
<comment type="caution">
    <text evidence="3">The sequence shown here is derived from an EMBL/GenBank/DDBJ whole genome shotgun (WGS) entry which is preliminary data.</text>
</comment>
<feature type="signal peptide" evidence="2">
    <location>
        <begin position="1"/>
        <end position="21"/>
    </location>
</feature>
<evidence type="ECO:0008006" key="5">
    <source>
        <dbReference type="Google" id="ProtNLM"/>
    </source>
</evidence>
<dbReference type="EMBL" id="JAVTLL010000041">
    <property type="protein sequence ID" value="MDT7846924.1"/>
    <property type="molecule type" value="Genomic_DNA"/>
</dbReference>
<evidence type="ECO:0000256" key="1">
    <source>
        <dbReference type="SAM" id="MobiDB-lite"/>
    </source>
</evidence>
<gene>
    <name evidence="3" type="ORF">RQC66_40030</name>
</gene>
<proteinExistence type="predicted"/>
<name>A0ABU3M5Z3_9ACTN</name>
<dbReference type="RefSeq" id="WP_314207142.1">
    <property type="nucleotide sequence ID" value="NZ_JAVTLL010000041.1"/>
</dbReference>
<evidence type="ECO:0000256" key="2">
    <source>
        <dbReference type="SAM" id="SignalP"/>
    </source>
</evidence>